<organism evidence="2">
    <name type="scientific">Schistocephalus solidus</name>
    <name type="common">Tapeworm</name>
    <dbReference type="NCBI Taxonomy" id="70667"/>
    <lineage>
        <taxon>Eukaryota</taxon>
        <taxon>Metazoa</taxon>
        <taxon>Spiralia</taxon>
        <taxon>Lophotrochozoa</taxon>
        <taxon>Platyhelminthes</taxon>
        <taxon>Cestoda</taxon>
        <taxon>Eucestoda</taxon>
        <taxon>Diphyllobothriidea</taxon>
        <taxon>Diphyllobothriidae</taxon>
        <taxon>Schistocephalus</taxon>
    </lineage>
</organism>
<accession>A0A0X3P1X1</accession>
<feature type="region of interest" description="Disordered" evidence="1">
    <location>
        <begin position="1137"/>
        <end position="1187"/>
    </location>
</feature>
<feature type="region of interest" description="Disordered" evidence="1">
    <location>
        <begin position="1817"/>
        <end position="2021"/>
    </location>
</feature>
<proteinExistence type="predicted"/>
<evidence type="ECO:0000313" key="2">
    <source>
        <dbReference type="EMBL" id="JAP45663.1"/>
    </source>
</evidence>
<feature type="compositionally biased region" description="Basic residues" evidence="1">
    <location>
        <begin position="1156"/>
        <end position="1165"/>
    </location>
</feature>
<feature type="region of interest" description="Disordered" evidence="1">
    <location>
        <begin position="1747"/>
        <end position="1775"/>
    </location>
</feature>
<dbReference type="EMBL" id="GEEE01017562">
    <property type="protein sequence ID" value="JAP45663.1"/>
    <property type="molecule type" value="Transcribed_RNA"/>
</dbReference>
<feature type="region of interest" description="Disordered" evidence="1">
    <location>
        <begin position="1214"/>
        <end position="1368"/>
    </location>
</feature>
<feature type="compositionally biased region" description="Polar residues" evidence="1">
    <location>
        <begin position="1947"/>
        <end position="1958"/>
    </location>
</feature>
<feature type="compositionally biased region" description="Basic and acidic residues" evidence="1">
    <location>
        <begin position="1937"/>
        <end position="1946"/>
    </location>
</feature>
<feature type="region of interest" description="Disordered" evidence="1">
    <location>
        <begin position="1632"/>
        <end position="1653"/>
    </location>
</feature>
<feature type="compositionally biased region" description="Polar residues" evidence="1">
    <location>
        <begin position="2008"/>
        <end position="2017"/>
    </location>
</feature>
<feature type="compositionally biased region" description="Low complexity" evidence="1">
    <location>
        <begin position="1817"/>
        <end position="1829"/>
    </location>
</feature>
<evidence type="ECO:0000256" key="1">
    <source>
        <dbReference type="SAM" id="MobiDB-lite"/>
    </source>
</evidence>
<feature type="compositionally biased region" description="Polar residues" evidence="1">
    <location>
        <begin position="1858"/>
        <end position="1868"/>
    </location>
</feature>
<gene>
    <name evidence="2" type="ORF">TR101357</name>
</gene>
<feature type="region of interest" description="Disordered" evidence="1">
    <location>
        <begin position="1499"/>
        <end position="1519"/>
    </location>
</feature>
<feature type="compositionally biased region" description="Low complexity" evidence="1">
    <location>
        <begin position="1436"/>
        <end position="1447"/>
    </location>
</feature>
<protein>
    <submittedName>
        <fullName evidence="2">Uncharacterized protein</fullName>
    </submittedName>
</protein>
<feature type="region of interest" description="Disordered" evidence="1">
    <location>
        <begin position="1428"/>
        <end position="1447"/>
    </location>
</feature>
<feature type="compositionally biased region" description="Acidic residues" evidence="1">
    <location>
        <begin position="1971"/>
        <end position="1986"/>
    </location>
</feature>
<feature type="compositionally biased region" description="Low complexity" evidence="1">
    <location>
        <begin position="1750"/>
        <end position="1764"/>
    </location>
</feature>
<feature type="compositionally biased region" description="Low complexity" evidence="1">
    <location>
        <begin position="1632"/>
        <end position="1648"/>
    </location>
</feature>
<sequence length="2257" mass="245235">MDCLLSEYISLPLNSPEAVAKIDSLAEKINESGSTLFKESLTMYLHQTDGLLDRLNTADISETISLAKFLGIFLKNCVSQMSSEDVCAIAKCILFRMELCADRAFWSLCLESFLDELRPELICNANLLPDALLNSNPINKKVRECLTDDRIRSGFIVLLQKICAAAQLSSRSISLTHLASLLQFLGWLVSDLRKDFSNFGGLLLTASKLLANAVCALHDSPPPSQPQFLNEVQSTSKVVLRIYGKNPTLCVGVLKNLVSICPQALLETSLRTALLEFMLRILRPPPAGESAATSAYLPVEALSLFSQVLDKIQQQRIHVENSTYNSLFDVLRAFPGSSDHSNARLFAWWKFLCVIPPSLLEDGFRRFFSPFLANLLGRYVSITAPLGDPQLHRYRLNSDSAYDGSPKALLLAAHVFSSIFKCQELAPGRSIVYPHMPDLQIPASILTSNAYQFEVALFHWLRLLCGRRPSNVHVDHAWIQCIAYLQLAVNENCIKQLDPAQTRQIFLRQTVETSLRLVLPRDPKASYGSLISPTVQDPSTCPLPNECVVILRGLVKIIAEESPSSDFKAELLSTVAFSALNLLSTWHQEGSTSFSEENQRSELELSQLITELLDCEPRLQNASDVLSQVSLPHNGDFISLTKDLLDALVPECCRFVSSCTVPEESRDCLPLSNLKLSLGGGTANLPGLRVWMLLTSKVSELITSHKRIMELPKTGSEEAEDGEVLDQRPSTDLTTMYTLCLAPLFLAGSSTNSISVLPAEEEGKMISTLFTLFRSFHAEACLLISVPTNSWIDQFGTMISELVQSSLPDPTKKLNFNILTSFLEFMAKTAEAVDEDAGGRFSPSRWLARRDHPLGQMTGLVDAISKCLAFLPLQRTETPLNSLADGQSGSPKVHVKASDRSPLALFQRKSPSVLSSNQLLQLVVTFQPSSTDSVALLQALGVIVQRHVYTLEALLCLVDRVSSALTNFAAKFSTMPTVPETASIIAAFEAFTILFWQQMQIYLRKPVSTISLTDLPVNGVPALKLSVSQAHRLARFFDSAIVMASLRPKSSVTGSRLGGRKKSHDQASSKRRRKFFLDCISALWNLVIESASSDSGELSAELRNILVSYVSPLLQCIPATGKRLLLPGWIPKDKLSQGAADTDGENNPPAAVIPKCRGKQLKKSRSPRDQPKSGLTPSKAVGADSDGEDIPLTEFIKRLRSESSSQLIFSSQASGEGIVEATETPPKPKFGSFLQSRRRGTASAPRAGLRGQRSLQKSSESRASVSGRRRLSLVPRKSFEEKVAPQTPIKRSAAGTSLDSSVHEEDNPPDSTPSKAADIAHADGHVKRCLFGGEPPVAATSLSEEPPAVASPAARKRRLSESDVSPASAVNTALNLPDFEDSAQFVFIPPTTVPNKKIRLTDHQRERRQEQRQAYLPSMYNELDMSQQSTNDFHSDSQSSQDSTFSQSFARFSLPPSTSSFNEKPNSSVAQHEVAKAVSVDRTTDDEVIMAVEAPAPVPLSAASEADDTTRSDSPPVLCSTVRFGSEAMQSPLAATDLLPTARTSSNQNLQPKSRVVLEPFEPTQESQVEQVDPVVIAESAGFSQTQEPDSPVESNTEADKELETVIGTGTRLMEPADNFIVNLTPSISTDLTLKSPTQPTSPSSAQKKMGDVTPIGVPGIDFTSPTPSLTNRMPLNAIRMTSLSPQMSSSNSSRPSASTFLTGSPMISPADVSAPGLNSPLFRGGVGSRAQKMLALGLKKVAELSKQRASQSSVDSQSSSYDEASIDRRSPLSSLPSINVDIAEAGRPGILRDLTTPRSRNRVSFVEHPTVHLLISPPSTVSSETSSPKKMSPTETEHFPGQKGATKAPQAAAELKISQSQDSQEVSFSPVVPTTCLSSSAPTEPWTATSSLEPSTDVPLCQPVSPNALAAPTLSPAAGRRRKMTPPARHPPLNRSSREALRESLQRSPVGTVSRLTKQNRRIRLFAQTSDDEEEEADEEGEEDKNMETETSPDLLTKPSEGRRLANSEQSTQVASSPPVVALKPPLGSFVSKPLSELTTSVEPNDRDEVMIAETQELSSTICSEGLSVGYAQKNAEDEVDVIESSQEQEANELASILAPFGDQHQSDLDTVAKGFSAIPAFIVDTEAVETEEERHIETKKTSPLKDSCLAASAAVIMETEPLCTPTQEGEEDAATTSIMMNSTLTEEVSSLRPSSCELPVPSSPPAPAQEEAEQEIPLSRVRISLQNLANDLPLLPREVHKDILFEALAALKSIM</sequence>
<feature type="compositionally biased region" description="Polar residues" evidence="1">
    <location>
        <begin position="1253"/>
        <end position="1264"/>
    </location>
</feature>
<name>A0A0X3P1X1_SCHSO</name>
<feature type="compositionally biased region" description="Low complexity" evidence="1">
    <location>
        <begin position="1343"/>
        <end position="1353"/>
    </location>
</feature>
<reference evidence="2" key="1">
    <citation type="submission" date="2016-01" db="EMBL/GenBank/DDBJ databases">
        <title>Reference transcriptome for the parasite Schistocephalus solidus: insights into the molecular evolution of parasitism.</title>
        <authorList>
            <person name="Hebert F.O."/>
            <person name="Grambauer S."/>
            <person name="Barber I."/>
            <person name="Landry C.R."/>
            <person name="Aubin-Horth N."/>
        </authorList>
    </citation>
    <scope>NUCLEOTIDE SEQUENCE</scope>
</reference>
<feature type="compositionally biased region" description="Polar residues" evidence="1">
    <location>
        <begin position="1876"/>
        <end position="1895"/>
    </location>
</feature>
<feature type="region of interest" description="Disordered" evidence="1">
    <location>
        <begin position="2193"/>
        <end position="2217"/>
    </location>
</feature>